<dbReference type="Proteomes" id="UP001458880">
    <property type="component" value="Unassembled WGS sequence"/>
</dbReference>
<accession>A0AAW1JCF9</accession>
<gene>
    <name evidence="1" type="ORF">QE152_g31001</name>
</gene>
<keyword evidence="2" id="KW-1185">Reference proteome</keyword>
<evidence type="ECO:0000313" key="2">
    <source>
        <dbReference type="Proteomes" id="UP001458880"/>
    </source>
</evidence>
<protein>
    <submittedName>
        <fullName evidence="1">Uncharacterized protein</fullName>
    </submittedName>
</protein>
<proteinExistence type="predicted"/>
<sequence length="84" mass="9445">MAVRKVKSLLRIVLIVTIIVVYLTSLANGTPADSSPSRYHDIDVVDVQDVEGQVNASHRYLFKVNYNCPPGSRIDFRGRCRVKL</sequence>
<name>A0AAW1JCF9_POPJA</name>
<dbReference type="EMBL" id="JASPKY010000429">
    <property type="protein sequence ID" value="KAK9700831.1"/>
    <property type="molecule type" value="Genomic_DNA"/>
</dbReference>
<dbReference type="AlphaFoldDB" id="A0AAW1JCF9"/>
<reference evidence="1 2" key="1">
    <citation type="journal article" date="2024" name="BMC Genomics">
        <title>De novo assembly and annotation of Popillia japonica's genome with initial clues to its potential as an invasive pest.</title>
        <authorList>
            <person name="Cucini C."/>
            <person name="Boschi S."/>
            <person name="Funari R."/>
            <person name="Cardaioli E."/>
            <person name="Iannotti N."/>
            <person name="Marturano G."/>
            <person name="Paoli F."/>
            <person name="Bruttini M."/>
            <person name="Carapelli A."/>
            <person name="Frati F."/>
            <person name="Nardi F."/>
        </authorList>
    </citation>
    <scope>NUCLEOTIDE SEQUENCE [LARGE SCALE GENOMIC DNA]</scope>
    <source>
        <strain evidence="1">DMR45628</strain>
    </source>
</reference>
<organism evidence="1 2">
    <name type="scientific">Popillia japonica</name>
    <name type="common">Japanese beetle</name>
    <dbReference type="NCBI Taxonomy" id="7064"/>
    <lineage>
        <taxon>Eukaryota</taxon>
        <taxon>Metazoa</taxon>
        <taxon>Ecdysozoa</taxon>
        <taxon>Arthropoda</taxon>
        <taxon>Hexapoda</taxon>
        <taxon>Insecta</taxon>
        <taxon>Pterygota</taxon>
        <taxon>Neoptera</taxon>
        <taxon>Endopterygota</taxon>
        <taxon>Coleoptera</taxon>
        <taxon>Polyphaga</taxon>
        <taxon>Scarabaeiformia</taxon>
        <taxon>Scarabaeidae</taxon>
        <taxon>Rutelinae</taxon>
        <taxon>Popillia</taxon>
    </lineage>
</organism>
<comment type="caution">
    <text evidence="1">The sequence shown here is derived from an EMBL/GenBank/DDBJ whole genome shotgun (WGS) entry which is preliminary data.</text>
</comment>
<evidence type="ECO:0000313" key="1">
    <source>
        <dbReference type="EMBL" id="KAK9700831.1"/>
    </source>
</evidence>